<dbReference type="AlphaFoldDB" id="A0AB74UCY3"/>
<dbReference type="GO" id="GO:0004176">
    <property type="term" value="F:ATP-dependent peptidase activity"/>
    <property type="evidence" value="ECO:0007669"/>
    <property type="project" value="InterPro"/>
</dbReference>
<dbReference type="PANTHER" id="PTHR10381:SF70">
    <property type="entry name" value="ATP-DEPENDENT CLP PROTEASE PROTEOLYTIC SUBUNIT"/>
    <property type="match status" value="1"/>
</dbReference>
<evidence type="ECO:0000256" key="6">
    <source>
        <dbReference type="RuleBase" id="RU003567"/>
    </source>
</evidence>
<evidence type="ECO:0000256" key="1">
    <source>
        <dbReference type="ARBA" id="ARBA00007039"/>
    </source>
</evidence>
<evidence type="ECO:0000313" key="8">
    <source>
        <dbReference type="EMBL" id="XCJ78396.1"/>
    </source>
</evidence>
<dbReference type="NCBIfam" id="NF045542">
    <property type="entry name" value="Clp_rel_HeadMat"/>
    <property type="match status" value="1"/>
</dbReference>
<accession>A0AB74UCY3</accession>
<feature type="region of interest" description="Disordered" evidence="7">
    <location>
        <begin position="240"/>
        <end position="307"/>
    </location>
</feature>
<dbReference type="GO" id="GO:0004252">
    <property type="term" value="F:serine-type endopeptidase activity"/>
    <property type="evidence" value="ECO:0007669"/>
    <property type="project" value="InterPro"/>
</dbReference>
<feature type="compositionally biased region" description="Gly residues" evidence="7">
    <location>
        <begin position="257"/>
        <end position="280"/>
    </location>
</feature>
<keyword evidence="2" id="KW-0963">Cytoplasm</keyword>
<sequence length="716" mass="76862">MQTPTVTPPVTATALARVIGNFASRPMAKAETAIEQVGNQTWFMIRAIAQGVAEIAIYDEIGAWGVTAKQFAQELKALGDVQTMNLHIHSPGGDVFEGMAIYNLLASHPATINVYIDGLAASMASVVAMAGDTVYIPENAMIMIHKPWGIQGGNSDDMRRYAELLDKVETTLLTAYTKKTGKTEDEVRSWLAAETWLSGPEAVEHGFADQLVEPLAMAASLKSKRLQEFEHMPDAMTKLMGPRAQSTQPPAAPTGGAPSGGGQGDGGQPQGGAPAGGQPQGGAPSQAPTPQAGQQQWQEQERARRESVRAVFQAFPQHNDLRDTLLDDMNASAEMARDKLLAKLGANTEPTAPARTDHGAYAGNGNLVGDSIRNVVASRVRLETLEKDNGYVGMSLKELARASLADRGVGIASLGGHPMAIVGAAFTHTSSDFGDLLADVARRQMLKGHEEAEETFQRWTATGTLPDFRPMDRVDLTTFPSLRKVQEGAEYKYASVGDRKERIALATYGELLSITRQAIINDDLSVLDRIPRMMGRAAIRTVGDLVYAVLGANALMADGKALFGANRNNQLSAGALSIARIDQAKTLMGSQKEGDAVLNIRPKYHLTPLALESTAKALYAAEFDPQLAEARVPNPVRGLTEVIADARLDQQSKTTTYMVADPNQFDTVEVAYLDGNDTPYLEQQQGFTVDGAVFKVRMDAGVAPLSYRTMVKLTGN</sequence>
<evidence type="ECO:0000256" key="5">
    <source>
        <dbReference type="ARBA" id="ARBA00022825"/>
    </source>
</evidence>
<dbReference type="PANTHER" id="PTHR10381">
    <property type="entry name" value="ATP-DEPENDENT CLP PROTEASE PROTEOLYTIC SUBUNIT"/>
    <property type="match status" value="1"/>
</dbReference>
<evidence type="ECO:0000256" key="4">
    <source>
        <dbReference type="ARBA" id="ARBA00022801"/>
    </source>
</evidence>
<dbReference type="Gene3D" id="3.90.226.10">
    <property type="entry name" value="2-enoyl-CoA Hydratase, Chain A, domain 1"/>
    <property type="match status" value="1"/>
</dbReference>
<name>A0AB74UCY3_9GAMM</name>
<dbReference type="Pfam" id="PF25209">
    <property type="entry name" value="Phage_capsid_4"/>
    <property type="match status" value="1"/>
</dbReference>
<organism evidence="8">
    <name type="scientific">Salinicola endophyticus</name>
    <dbReference type="NCBI Taxonomy" id="1949083"/>
    <lineage>
        <taxon>Bacteria</taxon>
        <taxon>Pseudomonadati</taxon>
        <taxon>Pseudomonadota</taxon>
        <taxon>Gammaproteobacteria</taxon>
        <taxon>Oceanospirillales</taxon>
        <taxon>Halomonadaceae</taxon>
        <taxon>Salinicola</taxon>
    </lineage>
</organism>
<dbReference type="PRINTS" id="PR00127">
    <property type="entry name" value="CLPPROTEASEP"/>
</dbReference>
<dbReference type="GO" id="GO:0051117">
    <property type="term" value="F:ATPase binding"/>
    <property type="evidence" value="ECO:0007669"/>
    <property type="project" value="TreeGrafter"/>
</dbReference>
<dbReference type="CDD" id="cd07016">
    <property type="entry name" value="S14_ClpP_1"/>
    <property type="match status" value="1"/>
</dbReference>
<dbReference type="InterPro" id="IPR029045">
    <property type="entry name" value="ClpP/crotonase-like_dom_sf"/>
</dbReference>
<keyword evidence="4 8" id="KW-0378">Hydrolase</keyword>
<protein>
    <recommendedName>
        <fullName evidence="6">ATP-dependent Clp protease proteolytic subunit</fullName>
    </recommendedName>
</protein>
<proteinExistence type="inferred from homology"/>
<dbReference type="InterPro" id="IPR001907">
    <property type="entry name" value="ClpP"/>
</dbReference>
<comment type="similarity">
    <text evidence="1 6">Belongs to the peptidase S14 family.</text>
</comment>
<dbReference type="RefSeq" id="WP_353979398.1">
    <property type="nucleotide sequence ID" value="NZ_CP159578.1"/>
</dbReference>
<keyword evidence="3" id="KW-0645">Protease</keyword>
<dbReference type="InterPro" id="IPR023562">
    <property type="entry name" value="ClpP/TepA"/>
</dbReference>
<keyword evidence="5" id="KW-0720">Serine protease</keyword>
<dbReference type="GO" id="GO:0009368">
    <property type="term" value="C:endopeptidase Clp complex"/>
    <property type="evidence" value="ECO:0007669"/>
    <property type="project" value="TreeGrafter"/>
</dbReference>
<evidence type="ECO:0000256" key="2">
    <source>
        <dbReference type="ARBA" id="ARBA00022490"/>
    </source>
</evidence>
<evidence type="ECO:0000256" key="3">
    <source>
        <dbReference type="ARBA" id="ARBA00022670"/>
    </source>
</evidence>
<feature type="compositionally biased region" description="Low complexity" evidence="7">
    <location>
        <begin position="281"/>
        <end position="296"/>
    </location>
</feature>
<feature type="compositionally biased region" description="Low complexity" evidence="7">
    <location>
        <begin position="246"/>
        <end position="256"/>
    </location>
</feature>
<dbReference type="Pfam" id="PF00574">
    <property type="entry name" value="CLP_protease"/>
    <property type="match status" value="1"/>
</dbReference>
<gene>
    <name evidence="8" type="ORF">ABV408_13250</name>
</gene>
<dbReference type="SUPFAM" id="SSF52096">
    <property type="entry name" value="ClpP/crotonase"/>
    <property type="match status" value="1"/>
</dbReference>
<dbReference type="GO" id="GO:0006515">
    <property type="term" value="P:protein quality control for misfolded or incompletely synthesized proteins"/>
    <property type="evidence" value="ECO:0007669"/>
    <property type="project" value="TreeGrafter"/>
</dbReference>
<reference evidence="8" key="1">
    <citation type="submission" date="2024-06" db="EMBL/GenBank/DDBJ databases">
        <title>Complete genome of Salinicola endophyticus HNIBRBA4755.</title>
        <authorList>
            <person name="Shin S.Y."/>
            <person name="Kang H."/>
            <person name="Song J."/>
        </authorList>
    </citation>
    <scope>NUCLEOTIDE SEQUENCE</scope>
    <source>
        <strain evidence="8">HNIBRBA4755</strain>
    </source>
</reference>
<dbReference type="NCBIfam" id="NF045540">
    <property type="entry name" value="scaf_prot_MCP1"/>
    <property type="match status" value="1"/>
</dbReference>
<dbReference type="EMBL" id="CP159578">
    <property type="protein sequence ID" value="XCJ78396.1"/>
    <property type="molecule type" value="Genomic_DNA"/>
</dbReference>
<evidence type="ECO:0000256" key="7">
    <source>
        <dbReference type="SAM" id="MobiDB-lite"/>
    </source>
</evidence>